<name>A0A7U4KDH0_BIFLN</name>
<evidence type="ECO:0000313" key="2">
    <source>
        <dbReference type="EMBL" id="AIF90227.1"/>
    </source>
</evidence>
<protein>
    <submittedName>
        <fullName evidence="2">Uncharacterized protein</fullName>
    </submittedName>
</protein>
<evidence type="ECO:0000256" key="1">
    <source>
        <dbReference type="SAM" id="MobiDB-lite"/>
    </source>
</evidence>
<reference evidence="2 3" key="1">
    <citation type="submission" date="2014-06" db="EMBL/GenBank/DDBJ databases">
        <authorList>
            <person name="Zhao X."/>
        </authorList>
    </citation>
    <scope>NUCLEOTIDE SEQUENCE [LARGE SCALE GENOMIC DNA]</scope>
    <source>
        <strain evidence="2 3">BXY01</strain>
    </source>
</reference>
<reference evidence="2 3" key="2">
    <citation type="submission" date="2014-07" db="EMBL/GenBank/DDBJ databases">
        <title>Bifidobacterium longum genome.</title>
        <authorList>
            <person name="Yuan J."/>
            <person name="Wei X."/>
            <person name="Li H."/>
            <person name="Liu W."/>
            <person name="Wang X."/>
        </authorList>
    </citation>
    <scope>NUCLEOTIDE SEQUENCE [LARGE SCALE GENOMIC DNA]</scope>
    <source>
        <strain evidence="2 3">BXY01</strain>
    </source>
</reference>
<sequence>MKFVQLRELLLQRCHTCVGGAQFADDFAELAIAHHGDGRVVIDIVQRFECLGAAAFHHHGDGHGQGDGEENAHAFENVGVAAGHGAGDVDAQGDGRSDHKHDKHRVSGRLPVGRGHMFLSFG</sequence>
<feature type="region of interest" description="Disordered" evidence="1">
    <location>
        <begin position="84"/>
        <end position="110"/>
    </location>
</feature>
<dbReference type="KEGG" id="blx:GS08_03460"/>
<dbReference type="AlphaFoldDB" id="A0A7U4KDH0"/>
<gene>
    <name evidence="2" type="ORF">GS08_03460</name>
</gene>
<evidence type="ECO:0000313" key="3">
    <source>
        <dbReference type="Proteomes" id="UP000028505"/>
    </source>
</evidence>
<organism evidence="2 3">
    <name type="scientific">Bifidobacterium longum</name>
    <dbReference type="NCBI Taxonomy" id="216816"/>
    <lineage>
        <taxon>Bacteria</taxon>
        <taxon>Bacillati</taxon>
        <taxon>Actinomycetota</taxon>
        <taxon>Actinomycetes</taxon>
        <taxon>Bifidobacteriales</taxon>
        <taxon>Bifidobacteriaceae</taxon>
        <taxon>Bifidobacterium</taxon>
    </lineage>
</organism>
<dbReference type="EMBL" id="CP008885">
    <property type="protein sequence ID" value="AIF90227.1"/>
    <property type="molecule type" value="Genomic_DNA"/>
</dbReference>
<dbReference type="Proteomes" id="UP000028505">
    <property type="component" value="Chromosome"/>
</dbReference>
<proteinExistence type="predicted"/>
<dbReference type="RefSeq" id="WP_038425900.1">
    <property type="nucleotide sequence ID" value="NZ_CP008885.1"/>
</dbReference>
<accession>A0A7U4KDH0</accession>